<feature type="domain" description="FAD/NAD(P)-binding" evidence="4">
    <location>
        <begin position="6"/>
        <end position="297"/>
    </location>
</feature>
<reference evidence="5 6" key="1">
    <citation type="submission" date="2014-02" db="EMBL/GenBank/DDBJ databases">
        <title>The genome sequence of the entomopathogenic fungus Metarhizium robertsii ARSEF 2575.</title>
        <authorList>
            <person name="Giuliano Garisto Donzelli B."/>
            <person name="Roe B.A."/>
            <person name="Macmil S.L."/>
            <person name="Krasnoff S.B."/>
            <person name="Gibson D.M."/>
        </authorList>
    </citation>
    <scope>NUCLEOTIDE SEQUENCE [LARGE SCALE GENOMIC DNA]</scope>
    <source>
        <strain evidence="5 6">ARSEF 2575</strain>
    </source>
</reference>
<dbReference type="Gene3D" id="3.50.50.60">
    <property type="entry name" value="FAD/NAD(P)-binding domain"/>
    <property type="match status" value="2"/>
</dbReference>
<dbReference type="OrthoDB" id="10260355at2759"/>
<protein>
    <submittedName>
        <fullName evidence="5">Thioredoxin reductase family protein</fullName>
    </submittedName>
</protein>
<dbReference type="Pfam" id="PF07992">
    <property type="entry name" value="Pyr_redox_2"/>
    <property type="match status" value="1"/>
</dbReference>
<gene>
    <name evidence="5" type="ORF">X797_007131</name>
</gene>
<dbReference type="PRINTS" id="PR00368">
    <property type="entry name" value="FADPNR"/>
</dbReference>
<dbReference type="GO" id="GO:0097237">
    <property type="term" value="P:cellular response to toxic substance"/>
    <property type="evidence" value="ECO:0007669"/>
    <property type="project" value="UniProtKB-ARBA"/>
</dbReference>
<evidence type="ECO:0000256" key="1">
    <source>
        <dbReference type="ARBA" id="ARBA00009333"/>
    </source>
</evidence>
<comment type="similarity">
    <text evidence="1">Belongs to the class-II pyridine nucleotide-disulfide oxidoreductase family.</text>
</comment>
<evidence type="ECO:0000259" key="4">
    <source>
        <dbReference type="Pfam" id="PF07992"/>
    </source>
</evidence>
<dbReference type="InterPro" id="IPR050097">
    <property type="entry name" value="Ferredoxin-NADP_redctase_2"/>
</dbReference>
<dbReference type="InterPro" id="IPR036188">
    <property type="entry name" value="FAD/NAD-bd_sf"/>
</dbReference>
<evidence type="ECO:0000256" key="3">
    <source>
        <dbReference type="ARBA" id="ARBA00023002"/>
    </source>
</evidence>
<dbReference type="AlphaFoldDB" id="A0A0A1UT76"/>
<organism evidence="5 6">
    <name type="scientific">Metarhizium robertsii</name>
    <dbReference type="NCBI Taxonomy" id="568076"/>
    <lineage>
        <taxon>Eukaryota</taxon>
        <taxon>Fungi</taxon>
        <taxon>Dikarya</taxon>
        <taxon>Ascomycota</taxon>
        <taxon>Pezizomycotina</taxon>
        <taxon>Sordariomycetes</taxon>
        <taxon>Hypocreomycetidae</taxon>
        <taxon>Hypocreales</taxon>
        <taxon>Clavicipitaceae</taxon>
        <taxon>Metarhizium</taxon>
    </lineage>
</organism>
<dbReference type="Proteomes" id="UP000030151">
    <property type="component" value="Unassembled WGS sequence"/>
</dbReference>
<dbReference type="PRINTS" id="PR00469">
    <property type="entry name" value="PNDRDTASEII"/>
</dbReference>
<evidence type="ECO:0000313" key="6">
    <source>
        <dbReference type="Proteomes" id="UP000030151"/>
    </source>
</evidence>
<dbReference type="SUPFAM" id="SSF51905">
    <property type="entry name" value="FAD/NAD(P)-binding domain"/>
    <property type="match status" value="1"/>
</dbReference>
<dbReference type="GO" id="GO:0016491">
    <property type="term" value="F:oxidoreductase activity"/>
    <property type="evidence" value="ECO:0007669"/>
    <property type="project" value="UniProtKB-KW"/>
</dbReference>
<dbReference type="HOGENOM" id="CLU_031864_5_0_1"/>
<sequence>MSPKLYDVLIIGGGPAGLSMAIALARQAYSALVLDSGEYRNARATHMHNVPGFDHVNPVDFRTKVCEDLRKRYEHIEFKAATIKEVRKLDSGIFEAIDDQGDKYTGKKLGLGTGVRDVPPTDIEGYDACWARGVFHCLFCHGFEERGAESVGVLASGMLTAAEMIAHATLMAKRLAKSTTVYTNGNPSLLEQVRSMLHSSKITYEDRKVARLELENGSGPGVIVHFADGTSKREGFITNHPLVEQQSPFAAQLGLECAPTGDIVVTAPFNETSVEGCFAAGDAATMMKSAVQAIQMGMFAGVGLVSQLHHDLDEKDEL</sequence>
<proteinExistence type="inferred from homology"/>
<evidence type="ECO:0000256" key="2">
    <source>
        <dbReference type="ARBA" id="ARBA00022630"/>
    </source>
</evidence>
<accession>A0A0A1UT76</accession>
<comment type="caution">
    <text evidence="5">The sequence shown here is derived from an EMBL/GenBank/DDBJ whole genome shotgun (WGS) entry which is preliminary data.</text>
</comment>
<keyword evidence="2" id="KW-0285">Flavoprotein</keyword>
<keyword evidence="3" id="KW-0560">Oxidoreductase</keyword>
<dbReference type="PANTHER" id="PTHR48105">
    <property type="entry name" value="THIOREDOXIN REDUCTASE 1-RELATED-RELATED"/>
    <property type="match status" value="1"/>
</dbReference>
<evidence type="ECO:0000313" key="5">
    <source>
        <dbReference type="EMBL" id="EXU99664.1"/>
    </source>
</evidence>
<dbReference type="eggNOG" id="ENOG502S1DJ">
    <property type="taxonomic scope" value="Eukaryota"/>
</dbReference>
<name>A0A0A1UT76_9HYPO</name>
<dbReference type="InterPro" id="IPR023753">
    <property type="entry name" value="FAD/NAD-binding_dom"/>
</dbReference>
<dbReference type="EMBL" id="JELW01000017">
    <property type="protein sequence ID" value="EXU99664.1"/>
    <property type="molecule type" value="Genomic_DNA"/>
</dbReference>